<organism evidence="2 5">
    <name type="scientific">Adineta ricciae</name>
    <name type="common">Rotifer</name>
    <dbReference type="NCBI Taxonomy" id="249248"/>
    <lineage>
        <taxon>Eukaryota</taxon>
        <taxon>Metazoa</taxon>
        <taxon>Spiralia</taxon>
        <taxon>Gnathifera</taxon>
        <taxon>Rotifera</taxon>
        <taxon>Eurotatoria</taxon>
        <taxon>Bdelloidea</taxon>
        <taxon>Adinetida</taxon>
        <taxon>Adinetidae</taxon>
        <taxon>Adineta</taxon>
    </lineage>
</organism>
<sequence>MQISLVPECLKLGFLEQCAVALMHCYMSILIIRDRSSPMKGQVEHCQIDALDNIADLLPFPKCCEFMAVIQQKPSEKHNEIRSIVRYSVSATQILNAIIYLIQNHIGYSNKRVLPLRSIEEIFQCRKEDLAPIKIIDSYAYNNSTTSSPIILDSKEDFLWPW</sequence>
<accession>A0A815KXF0</accession>
<dbReference type="AlphaFoldDB" id="A0A815KXF0"/>
<dbReference type="OrthoDB" id="10429649at2759"/>
<dbReference type="EMBL" id="CAJNOR010003886">
    <property type="protein sequence ID" value="CAF1456599.1"/>
    <property type="molecule type" value="Genomic_DNA"/>
</dbReference>
<keyword evidence="4" id="KW-1185">Reference proteome</keyword>
<comment type="caution">
    <text evidence="2">The sequence shown here is derived from an EMBL/GenBank/DDBJ whole genome shotgun (WGS) entry which is preliminary data.</text>
</comment>
<evidence type="ECO:0000313" key="5">
    <source>
        <dbReference type="Proteomes" id="UP000663852"/>
    </source>
</evidence>
<protein>
    <recommendedName>
        <fullName evidence="1">DUF6570 domain-containing protein</fullName>
    </recommendedName>
</protein>
<dbReference type="Pfam" id="PF20209">
    <property type="entry name" value="DUF6570"/>
    <property type="match status" value="1"/>
</dbReference>
<evidence type="ECO:0000313" key="4">
    <source>
        <dbReference type="Proteomes" id="UP000663828"/>
    </source>
</evidence>
<feature type="domain" description="DUF6570" evidence="1">
    <location>
        <begin position="3"/>
        <end position="110"/>
    </location>
</feature>
<gene>
    <name evidence="2" type="ORF">EDS130_LOCUS36098</name>
    <name evidence="3" type="ORF">XAT740_LOCUS37191</name>
</gene>
<name>A0A815KXF0_ADIRI</name>
<dbReference type="Proteomes" id="UP000663828">
    <property type="component" value="Unassembled WGS sequence"/>
</dbReference>
<proteinExistence type="predicted"/>
<evidence type="ECO:0000259" key="1">
    <source>
        <dbReference type="Pfam" id="PF20209"/>
    </source>
</evidence>
<reference evidence="2" key="1">
    <citation type="submission" date="2021-02" db="EMBL/GenBank/DDBJ databases">
        <authorList>
            <person name="Nowell W R."/>
        </authorList>
    </citation>
    <scope>NUCLEOTIDE SEQUENCE</scope>
</reference>
<dbReference type="Proteomes" id="UP000663852">
    <property type="component" value="Unassembled WGS sequence"/>
</dbReference>
<evidence type="ECO:0000313" key="3">
    <source>
        <dbReference type="EMBL" id="CAF1456599.1"/>
    </source>
</evidence>
<evidence type="ECO:0000313" key="2">
    <source>
        <dbReference type="EMBL" id="CAF1402333.1"/>
    </source>
</evidence>
<dbReference type="InterPro" id="IPR046700">
    <property type="entry name" value="DUF6570"/>
</dbReference>
<dbReference type="EMBL" id="CAJNOJ010000329">
    <property type="protein sequence ID" value="CAF1402333.1"/>
    <property type="molecule type" value="Genomic_DNA"/>
</dbReference>